<evidence type="ECO:0000313" key="7">
    <source>
        <dbReference type="Proteomes" id="UP000265325"/>
    </source>
</evidence>
<evidence type="ECO:0000256" key="2">
    <source>
        <dbReference type="ARBA" id="ARBA00023125"/>
    </source>
</evidence>
<keyword evidence="3" id="KW-0804">Transcription</keyword>
<dbReference type="InterPro" id="IPR036388">
    <property type="entry name" value="WH-like_DNA-bd_sf"/>
</dbReference>
<dbReference type="GO" id="GO:0003700">
    <property type="term" value="F:DNA-binding transcription factor activity"/>
    <property type="evidence" value="ECO:0007669"/>
    <property type="project" value="TreeGrafter"/>
</dbReference>
<dbReference type="PANTHER" id="PTHR24567:SF74">
    <property type="entry name" value="HTH-TYPE TRANSCRIPTIONAL REGULATOR ARCR"/>
    <property type="match status" value="1"/>
</dbReference>
<dbReference type="GO" id="GO:0003677">
    <property type="term" value="F:DNA binding"/>
    <property type="evidence" value="ECO:0007669"/>
    <property type="project" value="UniProtKB-KW"/>
</dbReference>
<evidence type="ECO:0000256" key="1">
    <source>
        <dbReference type="ARBA" id="ARBA00023015"/>
    </source>
</evidence>
<dbReference type="SMART" id="SM00100">
    <property type="entry name" value="cNMP"/>
    <property type="match status" value="1"/>
</dbReference>
<dbReference type="SUPFAM" id="SSF51206">
    <property type="entry name" value="cAMP-binding domain-like"/>
    <property type="match status" value="1"/>
</dbReference>
<dbReference type="EMBL" id="LAQS01000069">
    <property type="protein sequence ID" value="KKZ70072.1"/>
    <property type="molecule type" value="Genomic_DNA"/>
</dbReference>
<dbReference type="InterPro" id="IPR014710">
    <property type="entry name" value="RmlC-like_jellyroll"/>
</dbReference>
<dbReference type="AlphaFoldDB" id="A0A2P2GEY2"/>
<dbReference type="InterPro" id="IPR050397">
    <property type="entry name" value="Env_Response_Regulators"/>
</dbReference>
<protein>
    <submittedName>
        <fullName evidence="6">Crp/Fnr family transcriptional regulator</fullName>
    </submittedName>
</protein>
<feature type="domain" description="HTH crp-type" evidence="5">
    <location>
        <begin position="144"/>
        <end position="218"/>
    </location>
</feature>
<gene>
    <name evidence="6" type="ORF">VO63_30865</name>
</gene>
<evidence type="ECO:0000259" key="5">
    <source>
        <dbReference type="PROSITE" id="PS51063"/>
    </source>
</evidence>
<dbReference type="Pfam" id="PF13545">
    <property type="entry name" value="HTH_Crp_2"/>
    <property type="match status" value="1"/>
</dbReference>
<dbReference type="SUPFAM" id="SSF46785">
    <property type="entry name" value="Winged helix' DNA-binding domain"/>
    <property type="match status" value="1"/>
</dbReference>
<dbReference type="PROSITE" id="PS51063">
    <property type="entry name" value="HTH_CRP_2"/>
    <property type="match status" value="1"/>
</dbReference>
<dbReference type="InterPro" id="IPR012318">
    <property type="entry name" value="HTH_CRP"/>
</dbReference>
<dbReference type="PANTHER" id="PTHR24567">
    <property type="entry name" value="CRP FAMILY TRANSCRIPTIONAL REGULATORY PROTEIN"/>
    <property type="match status" value="1"/>
</dbReference>
<keyword evidence="1" id="KW-0805">Transcription regulation</keyword>
<sequence>MSLFGQDRSFLHALPASDRRDLLAQGAPRGYEPGEVMIRERDTSAYVLALLSGWSVVSVGTERGARLILALRGAGEVVGDLAAVDRGPRSATVTALGRVEAVAISGDRFRRFLAARPHATSLIMRQLATRLRSADVERRSLASETVLQRLAARLVELAERAGRRADAGATVLELPLPQHDLAAAIGATREAVAKALRLLREQGVVRTAHRTVVVVDMPVLVLLAQGRARPGAESSDKPPPAV</sequence>
<dbReference type="Gene3D" id="2.60.120.10">
    <property type="entry name" value="Jelly Rolls"/>
    <property type="match status" value="1"/>
</dbReference>
<dbReference type="InterPro" id="IPR000595">
    <property type="entry name" value="cNMP-bd_dom"/>
</dbReference>
<evidence type="ECO:0000313" key="6">
    <source>
        <dbReference type="EMBL" id="KKZ70072.1"/>
    </source>
</evidence>
<keyword evidence="7" id="KW-1185">Reference proteome</keyword>
<feature type="domain" description="Cyclic nucleotide-binding" evidence="4">
    <location>
        <begin position="10"/>
        <end position="130"/>
    </location>
</feature>
<comment type="caution">
    <text evidence="6">The sequence shown here is derived from an EMBL/GenBank/DDBJ whole genome shotgun (WGS) entry which is preliminary data.</text>
</comment>
<evidence type="ECO:0000256" key="3">
    <source>
        <dbReference type="ARBA" id="ARBA00023163"/>
    </source>
</evidence>
<keyword evidence="2" id="KW-0238">DNA-binding</keyword>
<dbReference type="InterPro" id="IPR036390">
    <property type="entry name" value="WH_DNA-bd_sf"/>
</dbReference>
<proteinExistence type="predicted"/>
<organism evidence="6 7">
    <name type="scientific">Streptomyces showdoensis</name>
    <dbReference type="NCBI Taxonomy" id="68268"/>
    <lineage>
        <taxon>Bacteria</taxon>
        <taxon>Bacillati</taxon>
        <taxon>Actinomycetota</taxon>
        <taxon>Actinomycetes</taxon>
        <taxon>Kitasatosporales</taxon>
        <taxon>Streptomycetaceae</taxon>
        <taxon>Streptomyces</taxon>
    </lineage>
</organism>
<name>A0A2P2GEY2_STREW</name>
<dbReference type="PROSITE" id="PS50042">
    <property type="entry name" value="CNMP_BINDING_3"/>
    <property type="match status" value="1"/>
</dbReference>
<dbReference type="Pfam" id="PF00027">
    <property type="entry name" value="cNMP_binding"/>
    <property type="match status" value="1"/>
</dbReference>
<reference evidence="6 7" key="1">
    <citation type="submission" date="2015-05" db="EMBL/GenBank/DDBJ databases">
        <title>Draft Genome assembly of Streptomyces showdoensis.</title>
        <authorList>
            <person name="Thapa K.K."/>
            <person name="Metsa-Ketela M."/>
        </authorList>
    </citation>
    <scope>NUCLEOTIDE SEQUENCE [LARGE SCALE GENOMIC DNA]</scope>
    <source>
        <strain evidence="6 7">ATCC 15227</strain>
    </source>
</reference>
<dbReference type="InterPro" id="IPR018490">
    <property type="entry name" value="cNMP-bd_dom_sf"/>
</dbReference>
<evidence type="ECO:0000259" key="4">
    <source>
        <dbReference type="PROSITE" id="PS50042"/>
    </source>
</evidence>
<dbReference type="GO" id="GO:0005829">
    <property type="term" value="C:cytosol"/>
    <property type="evidence" value="ECO:0007669"/>
    <property type="project" value="TreeGrafter"/>
</dbReference>
<dbReference type="Proteomes" id="UP000265325">
    <property type="component" value="Unassembled WGS sequence"/>
</dbReference>
<dbReference type="OrthoDB" id="41390at2"/>
<accession>A0A2P2GEY2</accession>
<dbReference type="CDD" id="cd00038">
    <property type="entry name" value="CAP_ED"/>
    <property type="match status" value="1"/>
</dbReference>
<dbReference type="RefSeq" id="WP_046911378.1">
    <property type="nucleotide sequence ID" value="NZ_BAAAXG010000028.1"/>
</dbReference>
<dbReference type="Gene3D" id="1.10.10.10">
    <property type="entry name" value="Winged helix-like DNA-binding domain superfamily/Winged helix DNA-binding domain"/>
    <property type="match status" value="1"/>
</dbReference>
<dbReference type="SMART" id="SM00419">
    <property type="entry name" value="HTH_CRP"/>
    <property type="match status" value="1"/>
</dbReference>